<organism evidence="1 2">
    <name type="scientific">Morus notabilis</name>
    <dbReference type="NCBI Taxonomy" id="981085"/>
    <lineage>
        <taxon>Eukaryota</taxon>
        <taxon>Viridiplantae</taxon>
        <taxon>Streptophyta</taxon>
        <taxon>Embryophyta</taxon>
        <taxon>Tracheophyta</taxon>
        <taxon>Spermatophyta</taxon>
        <taxon>Magnoliopsida</taxon>
        <taxon>eudicotyledons</taxon>
        <taxon>Gunneridae</taxon>
        <taxon>Pentapetalae</taxon>
        <taxon>rosids</taxon>
        <taxon>fabids</taxon>
        <taxon>Rosales</taxon>
        <taxon>Moraceae</taxon>
        <taxon>Moreae</taxon>
        <taxon>Morus</taxon>
    </lineage>
</organism>
<reference evidence="2" key="1">
    <citation type="submission" date="2013-01" db="EMBL/GenBank/DDBJ databases">
        <title>Draft Genome Sequence of a Mulberry Tree, Morus notabilis C.K. Schneid.</title>
        <authorList>
            <person name="He N."/>
            <person name="Zhao S."/>
        </authorList>
    </citation>
    <scope>NUCLEOTIDE SEQUENCE</scope>
</reference>
<sequence>MLLRMHIRFKSIYGILNLKNERLGCSGDPSKVEAVRSSRTFCLVTGNVNKSTKLWNICNDHQLHIQF</sequence>
<dbReference type="Proteomes" id="UP000030645">
    <property type="component" value="Unassembled WGS sequence"/>
</dbReference>
<gene>
    <name evidence="1" type="ORF">L484_001164</name>
</gene>
<accession>W9RSM2</accession>
<protein>
    <submittedName>
        <fullName evidence="1">Uncharacterized protein</fullName>
    </submittedName>
</protein>
<dbReference type="AlphaFoldDB" id="W9RSM2"/>
<keyword evidence="2" id="KW-1185">Reference proteome</keyword>
<evidence type="ECO:0000313" key="1">
    <source>
        <dbReference type="EMBL" id="EXC06272.1"/>
    </source>
</evidence>
<proteinExistence type="predicted"/>
<name>W9RSM2_9ROSA</name>
<dbReference type="EMBL" id="KE345559">
    <property type="protein sequence ID" value="EXC06272.1"/>
    <property type="molecule type" value="Genomic_DNA"/>
</dbReference>
<evidence type="ECO:0000313" key="2">
    <source>
        <dbReference type="Proteomes" id="UP000030645"/>
    </source>
</evidence>